<evidence type="ECO:0000256" key="5">
    <source>
        <dbReference type="SAM" id="MobiDB-lite"/>
    </source>
</evidence>
<dbReference type="GO" id="GO:0000981">
    <property type="term" value="F:DNA-binding transcription factor activity, RNA polymerase II-specific"/>
    <property type="evidence" value="ECO:0007669"/>
    <property type="project" value="TreeGrafter"/>
</dbReference>
<dbReference type="SUPFAM" id="SSF49417">
    <property type="entry name" value="p53-like transcription factors"/>
    <property type="match status" value="1"/>
</dbReference>
<dbReference type="PRINTS" id="PR00967">
    <property type="entry name" value="ONCOGENEAML1"/>
</dbReference>
<feature type="domain" description="Runt" evidence="6">
    <location>
        <begin position="62"/>
        <end position="190"/>
    </location>
</feature>
<proteinExistence type="predicted"/>
<sequence>MQRGFSFIKWRNREVQEKRVHVHNIRPFLINVKPCLPDLNGLTPFPDSPHNMSEVLPGERSLTSILNDTGGGELVRTGSPNFVCTALPSHWRSNKTLPLAFRVVALGDIKDGTKVQVSAGNDENFCSELRNCTAYMKNQVAKFNDLRFVGRSGRGKSFTLTITVCTHPPQITLYQKAIKVTVDGPRDPRSKVKLRTDDRRVRCPLDLPSDRNPFPNPLESTRFTQHMPEWGPVRRPTSHPGDSRRLQSSDTNGFHHNDPIGKRSHWGFDPSPYPSITTHASVPPYSQSQGLSVTGKFFRRHQITPATPITQPMEQVLQDNRIPLMSKDNTQLDILPPNQDRSMPVIIPDPQRADGTALEQRSSSLDQQLSLFSRFPEHRMPESRFQESRHLFGSSSLPPYPSTNSNLAILRESAILRASENISRDINREISLPIPGSHNTYPMMTTNEILDRINPPTTMTSSYLSTSPSLFYPHIYSNPPPMQSGLYLPEERTYTILGQRSQEVNAVRADRPLSGTPPRLQIEGSNRQLIRDDPDERSRMEAVRHANLMQPMDTHVTDANNSPVRQGGNPNTVADVSSVWRPY</sequence>
<feature type="compositionally biased region" description="Polar residues" evidence="5">
    <location>
        <begin position="560"/>
        <end position="575"/>
    </location>
</feature>
<dbReference type="Proteomes" id="UP000694844">
    <property type="component" value="Chromosome 7"/>
</dbReference>
<keyword evidence="2" id="KW-0805">Transcription regulation</keyword>
<dbReference type="PANTHER" id="PTHR11950:SF31">
    <property type="entry name" value="SEGMENTATION PROTEIN RUNT"/>
    <property type="match status" value="1"/>
</dbReference>
<evidence type="ECO:0000313" key="7">
    <source>
        <dbReference type="Proteomes" id="UP000694844"/>
    </source>
</evidence>
<gene>
    <name evidence="8" type="primary">LOC111105324</name>
</gene>
<keyword evidence="4" id="KW-0539">Nucleus</keyword>
<keyword evidence="7" id="KW-1185">Reference proteome</keyword>
<evidence type="ECO:0000256" key="4">
    <source>
        <dbReference type="ARBA" id="ARBA00023242"/>
    </source>
</evidence>
<feature type="region of interest" description="Disordered" evidence="5">
    <location>
        <begin position="203"/>
        <end position="263"/>
    </location>
</feature>
<evidence type="ECO:0000259" key="6">
    <source>
        <dbReference type="PROSITE" id="PS51062"/>
    </source>
</evidence>
<evidence type="ECO:0000256" key="1">
    <source>
        <dbReference type="ARBA" id="ARBA00004123"/>
    </source>
</evidence>
<dbReference type="KEGG" id="cvn:111105324"/>
<dbReference type="GO" id="GO:0000978">
    <property type="term" value="F:RNA polymerase II cis-regulatory region sequence-specific DNA binding"/>
    <property type="evidence" value="ECO:0007669"/>
    <property type="project" value="TreeGrafter"/>
</dbReference>
<dbReference type="GeneID" id="111105324"/>
<keyword evidence="3" id="KW-0804">Transcription</keyword>
<evidence type="ECO:0000313" key="8">
    <source>
        <dbReference type="RefSeq" id="XP_022295253.1"/>
    </source>
</evidence>
<organism evidence="7 8">
    <name type="scientific">Crassostrea virginica</name>
    <name type="common">Eastern oyster</name>
    <dbReference type="NCBI Taxonomy" id="6565"/>
    <lineage>
        <taxon>Eukaryota</taxon>
        <taxon>Metazoa</taxon>
        <taxon>Spiralia</taxon>
        <taxon>Lophotrochozoa</taxon>
        <taxon>Mollusca</taxon>
        <taxon>Bivalvia</taxon>
        <taxon>Autobranchia</taxon>
        <taxon>Pteriomorphia</taxon>
        <taxon>Ostreida</taxon>
        <taxon>Ostreoidea</taxon>
        <taxon>Ostreidae</taxon>
        <taxon>Crassostrea</taxon>
    </lineage>
</organism>
<protein>
    <submittedName>
        <fullName evidence="8">Uncharacterized protein LOC111105324 isoform X1</fullName>
    </submittedName>
</protein>
<dbReference type="Gene3D" id="2.60.40.720">
    <property type="match status" value="1"/>
</dbReference>
<dbReference type="InterPro" id="IPR012346">
    <property type="entry name" value="p53/RUNT-type_TF_DNA-bd_sf"/>
</dbReference>
<dbReference type="InterPro" id="IPR008967">
    <property type="entry name" value="p53-like_TF_DNA-bd_sf"/>
</dbReference>
<evidence type="ECO:0000256" key="2">
    <source>
        <dbReference type="ARBA" id="ARBA00023015"/>
    </source>
</evidence>
<dbReference type="InterPro" id="IPR013524">
    <property type="entry name" value="Runt_dom"/>
</dbReference>
<feature type="region of interest" description="Disordered" evidence="5">
    <location>
        <begin position="560"/>
        <end position="583"/>
    </location>
</feature>
<dbReference type="InterPro" id="IPR000040">
    <property type="entry name" value="AML1_Runt"/>
</dbReference>
<dbReference type="GO" id="GO:0005634">
    <property type="term" value="C:nucleus"/>
    <property type="evidence" value="ECO:0007669"/>
    <property type="project" value="UniProtKB-SubCell"/>
</dbReference>
<dbReference type="PANTHER" id="PTHR11950">
    <property type="entry name" value="RUNT RELATED"/>
    <property type="match status" value="1"/>
</dbReference>
<accession>A0A8B8AX10</accession>
<dbReference type="RefSeq" id="XP_022295253.1">
    <property type="nucleotide sequence ID" value="XM_022439545.1"/>
</dbReference>
<feature type="compositionally biased region" description="Basic and acidic residues" evidence="5">
    <location>
        <begin position="241"/>
        <end position="261"/>
    </location>
</feature>
<evidence type="ECO:0000256" key="3">
    <source>
        <dbReference type="ARBA" id="ARBA00023163"/>
    </source>
</evidence>
<dbReference type="AlphaFoldDB" id="A0A8B8AX10"/>
<reference evidence="8" key="1">
    <citation type="submission" date="2025-08" db="UniProtKB">
        <authorList>
            <consortium name="RefSeq"/>
        </authorList>
    </citation>
    <scope>IDENTIFICATION</scope>
    <source>
        <tissue evidence="8">Whole sample</tissue>
    </source>
</reference>
<dbReference type="OrthoDB" id="10029800at2759"/>
<dbReference type="GO" id="GO:0005524">
    <property type="term" value="F:ATP binding"/>
    <property type="evidence" value="ECO:0007669"/>
    <property type="project" value="InterPro"/>
</dbReference>
<dbReference type="Pfam" id="PF00853">
    <property type="entry name" value="Runt"/>
    <property type="match status" value="1"/>
</dbReference>
<comment type="subcellular location">
    <subcellularLocation>
        <location evidence="1">Nucleus</location>
    </subcellularLocation>
</comment>
<name>A0A8B8AX10_CRAVI</name>
<dbReference type="PROSITE" id="PS51062">
    <property type="entry name" value="RUNT"/>
    <property type="match status" value="1"/>
</dbReference>